<dbReference type="Pfam" id="PF01553">
    <property type="entry name" value="Acyltransferase"/>
    <property type="match status" value="1"/>
</dbReference>
<dbReference type="PANTHER" id="PTHR10434">
    <property type="entry name" value="1-ACYL-SN-GLYCEROL-3-PHOSPHATE ACYLTRANSFERASE"/>
    <property type="match status" value="1"/>
</dbReference>
<keyword evidence="10" id="KW-1185">Reference proteome</keyword>
<dbReference type="GO" id="GO:0003841">
    <property type="term" value="F:1-acylglycerol-3-phosphate O-acyltransferase activity"/>
    <property type="evidence" value="ECO:0007669"/>
    <property type="project" value="UniProtKB-UniRule"/>
</dbReference>
<dbReference type="CDD" id="cd07989">
    <property type="entry name" value="LPLAT_AGPAT-like"/>
    <property type="match status" value="1"/>
</dbReference>
<comment type="caution">
    <text evidence="9">The sequence shown here is derived from an EMBL/GenBank/DDBJ whole genome shotgun (WGS) entry which is preliminary data.</text>
</comment>
<evidence type="ECO:0000256" key="7">
    <source>
        <dbReference type="RuleBase" id="RU361267"/>
    </source>
</evidence>
<evidence type="ECO:0000256" key="5">
    <source>
        <dbReference type="ARBA" id="ARBA00023098"/>
    </source>
</evidence>
<dbReference type="InterPro" id="IPR002123">
    <property type="entry name" value="Plipid/glycerol_acylTrfase"/>
</dbReference>
<dbReference type="EC" id="2.3.1.51" evidence="7"/>
<evidence type="ECO:0000256" key="4">
    <source>
        <dbReference type="ARBA" id="ARBA00022679"/>
    </source>
</evidence>
<accession>A0A1S1V9D8</accession>
<dbReference type="OrthoDB" id="9803035at2"/>
<dbReference type="Proteomes" id="UP000180254">
    <property type="component" value="Unassembled WGS sequence"/>
</dbReference>
<comment type="pathway">
    <text evidence="1">Lipid metabolism.</text>
</comment>
<protein>
    <recommendedName>
        <fullName evidence="7">1-acyl-sn-glycerol-3-phosphate acyltransferase</fullName>
        <ecNumber evidence="7">2.3.1.51</ecNumber>
    </recommendedName>
</protein>
<dbReference type="PANTHER" id="PTHR10434:SF64">
    <property type="entry name" value="1-ACYL-SN-GLYCEROL-3-PHOSPHATE ACYLTRANSFERASE-RELATED"/>
    <property type="match status" value="1"/>
</dbReference>
<dbReference type="SUPFAM" id="SSF69593">
    <property type="entry name" value="Glycerol-3-phosphate (1)-acyltransferase"/>
    <property type="match status" value="1"/>
</dbReference>
<keyword evidence="7" id="KW-0594">Phospholipid biosynthesis</keyword>
<dbReference type="EMBL" id="MKIE01000001">
    <property type="protein sequence ID" value="OHW63216.1"/>
    <property type="molecule type" value="Genomic_DNA"/>
</dbReference>
<name>A0A1S1V9D8_9FIRM</name>
<evidence type="ECO:0000313" key="9">
    <source>
        <dbReference type="EMBL" id="OHW63216.1"/>
    </source>
</evidence>
<reference evidence="9 10" key="1">
    <citation type="submission" date="2016-09" db="EMBL/GenBank/DDBJ databases">
        <title>Genome sequence of Eubacterium angustum.</title>
        <authorList>
            <person name="Poehlein A."/>
            <person name="Daniel R."/>
        </authorList>
    </citation>
    <scope>NUCLEOTIDE SEQUENCE [LARGE SCALE GENOMIC DNA]</scope>
    <source>
        <strain evidence="9 10">DSM 1989</strain>
    </source>
</reference>
<dbReference type="InterPro" id="IPR004552">
    <property type="entry name" value="AGP_acyltrans"/>
</dbReference>
<dbReference type="GO" id="GO:0006654">
    <property type="term" value="P:phosphatidic acid biosynthetic process"/>
    <property type="evidence" value="ECO:0007669"/>
    <property type="project" value="TreeGrafter"/>
</dbReference>
<comment type="catalytic activity">
    <reaction evidence="7">
        <text>a 1-acyl-sn-glycero-3-phosphate + an acyl-CoA = a 1,2-diacyl-sn-glycero-3-phosphate + CoA</text>
        <dbReference type="Rhea" id="RHEA:19709"/>
        <dbReference type="ChEBI" id="CHEBI:57287"/>
        <dbReference type="ChEBI" id="CHEBI:57970"/>
        <dbReference type="ChEBI" id="CHEBI:58342"/>
        <dbReference type="ChEBI" id="CHEBI:58608"/>
        <dbReference type="EC" id="2.3.1.51"/>
    </reaction>
</comment>
<comment type="domain">
    <text evidence="7">The HXXXXD motif is essential for acyltransferase activity and may constitute the binding site for the phosphate moiety of the glycerol-3-phosphate.</text>
</comment>
<organism evidence="9 10">
    <name type="scientific">Andreesenia angusta</name>
    <dbReference type="NCBI Taxonomy" id="39480"/>
    <lineage>
        <taxon>Bacteria</taxon>
        <taxon>Bacillati</taxon>
        <taxon>Bacillota</taxon>
        <taxon>Tissierellia</taxon>
        <taxon>Tissierellales</taxon>
        <taxon>Gottschalkiaceae</taxon>
        <taxon>Andreesenia</taxon>
    </lineage>
</organism>
<feature type="domain" description="Phospholipid/glycerol acyltransferase" evidence="8">
    <location>
        <begin position="74"/>
        <end position="188"/>
    </location>
</feature>
<dbReference type="NCBIfam" id="TIGR00530">
    <property type="entry name" value="AGP_acyltrn"/>
    <property type="match status" value="1"/>
</dbReference>
<dbReference type="SMART" id="SM00563">
    <property type="entry name" value="PlsC"/>
    <property type="match status" value="1"/>
</dbReference>
<evidence type="ECO:0000256" key="6">
    <source>
        <dbReference type="ARBA" id="ARBA00023315"/>
    </source>
</evidence>
<keyword evidence="4 7" id="KW-0808">Transferase</keyword>
<evidence type="ECO:0000313" key="10">
    <source>
        <dbReference type="Proteomes" id="UP000180254"/>
    </source>
</evidence>
<keyword evidence="7" id="KW-1208">Phospholipid metabolism</keyword>
<keyword evidence="6 7" id="KW-0012">Acyltransferase</keyword>
<dbReference type="AlphaFoldDB" id="A0A1S1V9D8"/>
<evidence type="ECO:0000259" key="8">
    <source>
        <dbReference type="SMART" id="SM00563"/>
    </source>
</evidence>
<dbReference type="RefSeq" id="WP_071060549.1">
    <property type="nucleotide sequence ID" value="NZ_MKIE01000001.1"/>
</dbReference>
<keyword evidence="3 7" id="KW-0444">Lipid biosynthesis</keyword>
<comment type="similarity">
    <text evidence="2 7">Belongs to the 1-acyl-sn-glycerol-3-phosphate acyltransferase family.</text>
</comment>
<keyword evidence="5 7" id="KW-0443">Lipid metabolism</keyword>
<dbReference type="STRING" id="39480.EUAN_00800"/>
<dbReference type="GO" id="GO:0016020">
    <property type="term" value="C:membrane"/>
    <property type="evidence" value="ECO:0007669"/>
    <property type="project" value="InterPro"/>
</dbReference>
<evidence type="ECO:0000256" key="3">
    <source>
        <dbReference type="ARBA" id="ARBA00022516"/>
    </source>
</evidence>
<gene>
    <name evidence="9" type="primary">plsC_1</name>
    <name evidence="9" type="ORF">EUAN_00800</name>
</gene>
<proteinExistence type="inferred from homology"/>
<evidence type="ECO:0000256" key="2">
    <source>
        <dbReference type="ARBA" id="ARBA00008655"/>
    </source>
</evidence>
<evidence type="ECO:0000256" key="1">
    <source>
        <dbReference type="ARBA" id="ARBA00005189"/>
    </source>
</evidence>
<sequence>MFRTLKWFIGFWASLIMLIPKSRKTRVLEESGDFEKRDEMVAEVVPNWARKLIELSGSEVEVVGEENLPKDETVLFVSNHQGNFDIPLLLGYIDKPKAFMAKKEMEKMPMVSTWMKYMQCVFMDRDNPRESLKAIKQGSEKLKEGYSMVIFPEGTRSEDGQLKDFKQGAFKLATKSKVPIVPVTISGSNRIMEKGSIKINPAKVKLVIAEPVYMTEEYEKDTKLLSEKIKSVIEGNLS</sequence>